<evidence type="ECO:0000313" key="6">
    <source>
        <dbReference type="Proteomes" id="UP000288716"/>
    </source>
</evidence>
<dbReference type="GO" id="GO:0007156">
    <property type="term" value="P:homophilic cell adhesion via plasma membrane adhesion molecules"/>
    <property type="evidence" value="ECO:0007669"/>
    <property type="project" value="TreeGrafter"/>
</dbReference>
<evidence type="ECO:0000313" key="5">
    <source>
        <dbReference type="EMBL" id="RWS20792.1"/>
    </source>
</evidence>
<dbReference type="SMART" id="SM00409">
    <property type="entry name" value="IG"/>
    <property type="match status" value="2"/>
</dbReference>
<dbReference type="Proteomes" id="UP000288716">
    <property type="component" value="Unassembled WGS sequence"/>
</dbReference>
<dbReference type="GO" id="GO:0050808">
    <property type="term" value="P:synapse organization"/>
    <property type="evidence" value="ECO:0007669"/>
    <property type="project" value="TreeGrafter"/>
</dbReference>
<dbReference type="EMBL" id="NCKV01015470">
    <property type="protein sequence ID" value="RWS20792.1"/>
    <property type="molecule type" value="Genomic_DNA"/>
</dbReference>
<dbReference type="GO" id="GO:0008046">
    <property type="term" value="F:axon guidance receptor activity"/>
    <property type="evidence" value="ECO:0007669"/>
    <property type="project" value="TreeGrafter"/>
</dbReference>
<protein>
    <submittedName>
        <fullName evidence="5">Muscle M-line assembly protein unc-89-like protein</fullName>
    </submittedName>
</protein>
<dbReference type="GO" id="GO:0043025">
    <property type="term" value="C:neuronal cell body"/>
    <property type="evidence" value="ECO:0007669"/>
    <property type="project" value="TreeGrafter"/>
</dbReference>
<dbReference type="PROSITE" id="PS50835">
    <property type="entry name" value="IG_LIKE"/>
    <property type="match status" value="1"/>
</dbReference>
<organism evidence="5 6">
    <name type="scientific">Leptotrombidium deliense</name>
    <dbReference type="NCBI Taxonomy" id="299467"/>
    <lineage>
        <taxon>Eukaryota</taxon>
        <taxon>Metazoa</taxon>
        <taxon>Ecdysozoa</taxon>
        <taxon>Arthropoda</taxon>
        <taxon>Chelicerata</taxon>
        <taxon>Arachnida</taxon>
        <taxon>Acari</taxon>
        <taxon>Acariformes</taxon>
        <taxon>Trombidiformes</taxon>
        <taxon>Prostigmata</taxon>
        <taxon>Anystina</taxon>
        <taxon>Parasitengona</taxon>
        <taxon>Trombiculoidea</taxon>
        <taxon>Trombiculidae</taxon>
        <taxon>Leptotrombidium</taxon>
    </lineage>
</organism>
<dbReference type="OrthoDB" id="2570713at2759"/>
<dbReference type="InterPro" id="IPR036179">
    <property type="entry name" value="Ig-like_dom_sf"/>
</dbReference>
<dbReference type="InterPro" id="IPR013098">
    <property type="entry name" value="Ig_I-set"/>
</dbReference>
<dbReference type="SMART" id="SM00408">
    <property type="entry name" value="IGc2"/>
    <property type="match status" value="2"/>
</dbReference>
<dbReference type="InterPro" id="IPR003599">
    <property type="entry name" value="Ig_sub"/>
</dbReference>
<dbReference type="Pfam" id="PF07679">
    <property type="entry name" value="I-set"/>
    <property type="match status" value="3"/>
</dbReference>
<sequence length="267" mass="29587">LNIDLSVLPNANVTLEVQIEGIPKPDVKWFHNRKEISTGDEYVLSSDSSKATCRLQIPKITSGLLGKYSVIAENIGGKVESSGSVSHVEPPKFSTVLHDLDVLLNDNVALEVEAEGKPKPEVKWFHDVKEITADDDHTLWSDDDFGLHQLHTPRVTPEYGGKYSVVAENEGGKVESKGDGGEYYCVARNKVGQATSQTAYLDMKRDGQQGQPPRFVKVLNDLDVEMDERVTMEVQIEGTLIPDVKWLHNGREIRAGDEYILSADDSK</sequence>
<evidence type="ECO:0000256" key="1">
    <source>
        <dbReference type="ARBA" id="ARBA00022729"/>
    </source>
</evidence>
<name>A0A443RZS7_9ACAR</name>
<gene>
    <name evidence="5" type="ORF">B4U80_12006</name>
</gene>
<evidence type="ECO:0000256" key="2">
    <source>
        <dbReference type="ARBA" id="ARBA00023157"/>
    </source>
</evidence>
<evidence type="ECO:0000259" key="4">
    <source>
        <dbReference type="PROSITE" id="PS50835"/>
    </source>
</evidence>
<keyword evidence="2" id="KW-1015">Disulfide bond</keyword>
<keyword evidence="6" id="KW-1185">Reference proteome</keyword>
<feature type="domain" description="Ig-like" evidence="4">
    <location>
        <begin position="91"/>
        <end position="202"/>
    </location>
</feature>
<dbReference type="InterPro" id="IPR007110">
    <property type="entry name" value="Ig-like_dom"/>
</dbReference>
<dbReference type="Gene3D" id="2.60.40.10">
    <property type="entry name" value="Immunoglobulins"/>
    <property type="match status" value="4"/>
</dbReference>
<dbReference type="STRING" id="299467.A0A443RZS7"/>
<proteinExistence type="predicted"/>
<evidence type="ECO:0000256" key="3">
    <source>
        <dbReference type="ARBA" id="ARBA00023319"/>
    </source>
</evidence>
<keyword evidence="1" id="KW-0732">Signal</keyword>
<keyword evidence="3" id="KW-0393">Immunoglobulin domain</keyword>
<accession>A0A443RZS7</accession>
<dbReference type="AlphaFoldDB" id="A0A443RZS7"/>
<dbReference type="FunFam" id="2.60.40.10:FF:000107">
    <property type="entry name" value="Myosin, light chain kinase a"/>
    <property type="match status" value="1"/>
</dbReference>
<dbReference type="InterPro" id="IPR013783">
    <property type="entry name" value="Ig-like_fold"/>
</dbReference>
<dbReference type="GO" id="GO:0030424">
    <property type="term" value="C:axon"/>
    <property type="evidence" value="ECO:0007669"/>
    <property type="project" value="TreeGrafter"/>
</dbReference>
<comment type="caution">
    <text evidence="5">The sequence shown here is derived from an EMBL/GenBank/DDBJ whole genome shotgun (WGS) entry which is preliminary data.</text>
</comment>
<dbReference type="VEuPathDB" id="VectorBase:LDEU011248"/>
<reference evidence="5 6" key="1">
    <citation type="journal article" date="2018" name="Gigascience">
        <title>Genomes of trombidid mites reveal novel predicted allergens and laterally-transferred genes associated with secondary metabolism.</title>
        <authorList>
            <person name="Dong X."/>
            <person name="Chaisiri K."/>
            <person name="Xia D."/>
            <person name="Armstrong S.D."/>
            <person name="Fang Y."/>
            <person name="Donnelly M.J."/>
            <person name="Kadowaki T."/>
            <person name="McGarry J.W."/>
            <person name="Darby A.C."/>
            <person name="Makepeace B.L."/>
        </authorList>
    </citation>
    <scope>NUCLEOTIDE SEQUENCE [LARGE SCALE GENOMIC DNA]</scope>
    <source>
        <strain evidence="5">UoL-UT</strain>
    </source>
</reference>
<dbReference type="SUPFAM" id="SSF48726">
    <property type="entry name" value="Immunoglobulin"/>
    <property type="match status" value="3"/>
</dbReference>
<feature type="non-terminal residue" evidence="5">
    <location>
        <position position="1"/>
    </location>
</feature>
<dbReference type="GO" id="GO:0005886">
    <property type="term" value="C:plasma membrane"/>
    <property type="evidence" value="ECO:0007669"/>
    <property type="project" value="TreeGrafter"/>
</dbReference>
<dbReference type="PANTHER" id="PTHR45080:SF8">
    <property type="entry name" value="IG-LIKE DOMAIN-CONTAINING PROTEIN"/>
    <property type="match status" value="1"/>
</dbReference>
<dbReference type="PANTHER" id="PTHR45080">
    <property type="entry name" value="CONTACTIN 5"/>
    <property type="match status" value="1"/>
</dbReference>
<dbReference type="InterPro" id="IPR003598">
    <property type="entry name" value="Ig_sub2"/>
</dbReference>
<dbReference type="InterPro" id="IPR050958">
    <property type="entry name" value="Cell_Adh-Cytoskel_Orgn"/>
</dbReference>